<reference evidence="1 2" key="1">
    <citation type="submission" date="2024-04" db="EMBL/GenBank/DDBJ databases">
        <title>Phyllosticta paracitricarpa is synonymous to the EU quarantine fungus P. citricarpa based on phylogenomic analyses.</title>
        <authorList>
            <consortium name="Lawrence Berkeley National Laboratory"/>
            <person name="Van ingen-buijs V.A."/>
            <person name="Van westerhoven A.C."/>
            <person name="Haridas S."/>
            <person name="Skiadas P."/>
            <person name="Martin F."/>
            <person name="Groenewald J.Z."/>
            <person name="Crous P.W."/>
            <person name="Seidl M.F."/>
        </authorList>
    </citation>
    <scope>NUCLEOTIDE SEQUENCE [LARGE SCALE GENOMIC DNA]</scope>
    <source>
        <strain evidence="1 2">CBS 141358</strain>
    </source>
</reference>
<gene>
    <name evidence="1" type="ORF">JOL62DRAFT_247242</name>
</gene>
<evidence type="ECO:0000313" key="1">
    <source>
        <dbReference type="EMBL" id="KAK7608135.1"/>
    </source>
</evidence>
<dbReference type="EMBL" id="JBBPBF010000031">
    <property type="protein sequence ID" value="KAK7608135.1"/>
    <property type="molecule type" value="Genomic_DNA"/>
</dbReference>
<sequence length="211" mass="23461">MHAAQMSTTTDCRIRSEREMGIENVPCRDQEVVGLTQGTLCPEDFRFGAGTYMVIHGCPAWHHFDPPTSVGDNLARRSQRAKSVLIKKISRHVCVALNRHSSHATRHNLLLQYIHCSTVLPPTTLQSLSSTNTDCRSSGPPTRQLTFPTSHHITSPQPPHACPPACILSYLPPYLPTYPLAYLPTCLAPHRQIQPDPIPNQTKPIQTNPNH</sequence>
<proteinExistence type="predicted"/>
<keyword evidence="2" id="KW-1185">Reference proteome</keyword>
<evidence type="ECO:0000313" key="2">
    <source>
        <dbReference type="Proteomes" id="UP001367316"/>
    </source>
</evidence>
<name>A0ABR1MYX9_9PEZI</name>
<accession>A0ABR1MYX9</accession>
<dbReference type="Proteomes" id="UP001367316">
    <property type="component" value="Unassembled WGS sequence"/>
</dbReference>
<organism evidence="1 2">
    <name type="scientific">Phyllosticta paracitricarpa</name>
    <dbReference type="NCBI Taxonomy" id="2016321"/>
    <lineage>
        <taxon>Eukaryota</taxon>
        <taxon>Fungi</taxon>
        <taxon>Dikarya</taxon>
        <taxon>Ascomycota</taxon>
        <taxon>Pezizomycotina</taxon>
        <taxon>Dothideomycetes</taxon>
        <taxon>Dothideomycetes incertae sedis</taxon>
        <taxon>Botryosphaeriales</taxon>
        <taxon>Phyllostictaceae</taxon>
        <taxon>Phyllosticta</taxon>
    </lineage>
</organism>
<comment type="caution">
    <text evidence="1">The sequence shown here is derived from an EMBL/GenBank/DDBJ whole genome shotgun (WGS) entry which is preliminary data.</text>
</comment>
<protein>
    <submittedName>
        <fullName evidence="1">Uncharacterized protein</fullName>
    </submittedName>
</protein>